<dbReference type="InterPro" id="IPR000836">
    <property type="entry name" value="PRTase_dom"/>
</dbReference>
<dbReference type="HOGENOM" id="CLU_080904_2_0_3"/>
<organism evidence="4">
    <name type="scientific">Trichodesmium erythraeum (strain IMS101)</name>
    <dbReference type="NCBI Taxonomy" id="203124"/>
    <lineage>
        <taxon>Bacteria</taxon>
        <taxon>Bacillati</taxon>
        <taxon>Cyanobacteriota</taxon>
        <taxon>Cyanophyceae</taxon>
        <taxon>Oscillatoriophycideae</taxon>
        <taxon>Oscillatoriales</taxon>
        <taxon>Microcoleaceae</taxon>
        <taxon>Trichodesmium</taxon>
    </lineage>
</organism>
<dbReference type="KEGG" id="ter:Tery_2885"/>
<dbReference type="CDD" id="cd06223">
    <property type="entry name" value="PRTases_typeI"/>
    <property type="match status" value="1"/>
</dbReference>
<dbReference type="PANTHER" id="PTHR43363">
    <property type="entry name" value="HYPOXANTHINE PHOSPHORIBOSYLTRANSFERASE"/>
    <property type="match status" value="1"/>
</dbReference>
<dbReference type="RefSeq" id="WP_011612415.1">
    <property type="nucleotide sequence ID" value="NC_008312.1"/>
</dbReference>
<name>Q110L8_TRIEI</name>
<reference evidence="4" key="1">
    <citation type="submission" date="2006-06" db="EMBL/GenBank/DDBJ databases">
        <title>Complete sequence of Trichodesmium erythraeum IMS101.</title>
        <authorList>
            <consortium name="US DOE Joint Genome Institute"/>
            <person name="Copeland A."/>
            <person name="Lucas S."/>
            <person name="Lapidus A."/>
            <person name="Barry K."/>
            <person name="Detter J.C."/>
            <person name="Glavina del Rio T."/>
            <person name="Hammon N."/>
            <person name="Israni S."/>
            <person name="Dalin E."/>
            <person name="Tice H."/>
            <person name="Pitluck S."/>
            <person name="Kiss H."/>
            <person name="Munk A.C."/>
            <person name="Brettin T."/>
            <person name="Bruce D."/>
            <person name="Han C."/>
            <person name="Tapia R."/>
            <person name="Gilna P."/>
            <person name="Schmutz J."/>
            <person name="Larimer F."/>
            <person name="Land M."/>
            <person name="Hauser L."/>
            <person name="Kyrpides N."/>
            <person name="Kim E."/>
            <person name="Richardson P."/>
        </authorList>
    </citation>
    <scope>NUCLEOTIDE SEQUENCE [LARGE SCALE GENOMIC DNA]</scope>
    <source>
        <strain evidence="4">IMS101</strain>
    </source>
</reference>
<keyword evidence="2 4" id="KW-0808">Transferase</keyword>
<evidence type="ECO:0000313" key="4">
    <source>
        <dbReference type="EMBL" id="ABG52056.1"/>
    </source>
</evidence>
<accession>Q110L8</accession>
<gene>
    <name evidence="4" type="ordered locus">Tery_2885</name>
</gene>
<evidence type="ECO:0000256" key="1">
    <source>
        <dbReference type="ARBA" id="ARBA00022676"/>
    </source>
</evidence>
<dbReference type="Pfam" id="PF00156">
    <property type="entry name" value="Pribosyltran"/>
    <property type="match status" value="1"/>
</dbReference>
<dbReference type="AlphaFoldDB" id="Q110L8"/>
<evidence type="ECO:0000259" key="3">
    <source>
        <dbReference type="Pfam" id="PF00156"/>
    </source>
</evidence>
<dbReference type="STRING" id="203124.Tery_2885"/>
<dbReference type="InterPro" id="IPR029057">
    <property type="entry name" value="PRTase-like"/>
</dbReference>
<sequence>MSDIYISWSHYHQTIEHLVAKIYQSQWEFNQIVCLARGGLRVGDTLSRIFSKPLAILATSSYGDIKGQKQGNIKIAKSLTMTTDSLGSHVLLVDDLVDSGITIKESINWLQNNYGQEIKEVKTAVLWYKSCSIFEPDYYVDYLLDNPWIHQPFEIYEQINPSDLTNVYIDSQINLD</sequence>
<dbReference type="OrthoDB" id="307631at2"/>
<dbReference type="PANTHER" id="PTHR43363:SF1">
    <property type="entry name" value="HYPOXANTHINE-GUANINE PHOSPHORIBOSYLTRANSFERASE"/>
    <property type="match status" value="1"/>
</dbReference>
<proteinExistence type="predicted"/>
<dbReference type="GO" id="GO:0016757">
    <property type="term" value="F:glycosyltransferase activity"/>
    <property type="evidence" value="ECO:0007669"/>
    <property type="project" value="UniProtKB-KW"/>
</dbReference>
<dbReference type="SUPFAM" id="SSF53271">
    <property type="entry name" value="PRTase-like"/>
    <property type="match status" value="1"/>
</dbReference>
<protein>
    <submittedName>
        <fullName evidence="4">Phosphoribosyltransferase</fullName>
    </submittedName>
</protein>
<dbReference type="eggNOG" id="COG2236">
    <property type="taxonomic scope" value="Bacteria"/>
</dbReference>
<dbReference type="EMBL" id="CP000393">
    <property type="protein sequence ID" value="ABG52056.1"/>
    <property type="molecule type" value="Genomic_DNA"/>
</dbReference>
<feature type="domain" description="Phosphoribosyltransferase" evidence="3">
    <location>
        <begin position="7"/>
        <end position="157"/>
    </location>
</feature>
<keyword evidence="1 4" id="KW-0328">Glycosyltransferase</keyword>
<evidence type="ECO:0000256" key="2">
    <source>
        <dbReference type="ARBA" id="ARBA00022679"/>
    </source>
</evidence>
<dbReference type="Gene3D" id="3.40.50.2020">
    <property type="match status" value="1"/>
</dbReference>